<reference evidence="1 2" key="1">
    <citation type="submission" date="2016-10" db="EMBL/GenBank/DDBJ databases">
        <authorList>
            <person name="de Groot N.N."/>
        </authorList>
    </citation>
    <scope>NUCLEOTIDE SEQUENCE [LARGE SCALE GENOMIC DNA]</scope>
    <source>
        <strain evidence="1 2">CGMCC 1.3801</strain>
    </source>
</reference>
<dbReference type="EMBL" id="FMTY01000013">
    <property type="protein sequence ID" value="SCX19120.1"/>
    <property type="molecule type" value="Genomic_DNA"/>
</dbReference>
<protein>
    <submittedName>
        <fullName evidence="1">Uncharacterized protein</fullName>
    </submittedName>
</protein>
<dbReference type="Proteomes" id="UP000182124">
    <property type="component" value="Unassembled WGS sequence"/>
</dbReference>
<accession>A0A1G4W9U2</accession>
<gene>
    <name evidence="1" type="ORF">SAMN02927925_02771</name>
</gene>
<dbReference type="AlphaFoldDB" id="A0A1G4W9U2"/>
<evidence type="ECO:0000313" key="2">
    <source>
        <dbReference type="Proteomes" id="UP000182124"/>
    </source>
</evidence>
<organism evidence="1 2">
    <name type="scientific">Flavobacterium saliperosum</name>
    <dbReference type="NCBI Taxonomy" id="329186"/>
    <lineage>
        <taxon>Bacteria</taxon>
        <taxon>Pseudomonadati</taxon>
        <taxon>Bacteroidota</taxon>
        <taxon>Flavobacteriia</taxon>
        <taxon>Flavobacteriales</taxon>
        <taxon>Flavobacteriaceae</taxon>
        <taxon>Flavobacterium</taxon>
    </lineage>
</organism>
<evidence type="ECO:0000313" key="1">
    <source>
        <dbReference type="EMBL" id="SCX19120.1"/>
    </source>
</evidence>
<sequence>MNLIKAITEIMNDKKTPNIIVNLAPGHPFILNKIPITNIDKEIPVEIAPIIFNFEIPL</sequence>
<name>A0A1G4W9U2_9FLAO</name>
<proteinExistence type="predicted"/>